<evidence type="ECO:0000256" key="1">
    <source>
        <dbReference type="ARBA" id="ARBA00004797"/>
    </source>
</evidence>
<evidence type="ECO:0000256" key="7">
    <source>
        <dbReference type="ARBA" id="ARBA00022691"/>
    </source>
</evidence>
<comment type="function">
    <text evidence="9">Probable S-adenosyl-L-methionine-dependent methyltransferase that acts as a component of the wybutosine biosynthesis pathway. Wybutosine is a hyper modified guanosine with a tricyclic base found at the 3'-position adjacent to the anticodon of eukaryotic phenylalanine tRNA.</text>
</comment>
<gene>
    <name evidence="14" type="ORF">HPB48_004670</name>
</gene>
<evidence type="ECO:0000256" key="5">
    <source>
        <dbReference type="ARBA" id="ARBA00022603"/>
    </source>
</evidence>
<feature type="region of interest" description="Disordered" evidence="12">
    <location>
        <begin position="161"/>
        <end position="199"/>
    </location>
</feature>
<dbReference type="GO" id="GO:0032259">
    <property type="term" value="P:methylation"/>
    <property type="evidence" value="ECO:0007669"/>
    <property type="project" value="UniProtKB-KW"/>
</dbReference>
<accession>A0A9J6G0W3</accession>
<dbReference type="AlphaFoldDB" id="A0A9J6G0W3"/>
<dbReference type="EMBL" id="JABSTR010000004">
    <property type="protein sequence ID" value="KAH9368651.1"/>
    <property type="molecule type" value="Genomic_DNA"/>
</dbReference>
<dbReference type="PANTHER" id="PTHR48418:SF1">
    <property type="entry name" value="TRNA WYBUTOSINE-SYNTHESIZING PROTEIN 3"/>
    <property type="match status" value="1"/>
</dbReference>
<sequence length="199" mass="21433">MRPRSELMDAFAKEKLRRLGGADVSRKGSIDARIVQVVDCLNVFPQYYTTSSCSGRIIVFSGATDAALENVSNSLTLKLEPFILHVRCHSVDAAQKLLAASIGAGCRNSGILLSRSGKVHLAVRTTLAMEVPLTDGGTVLVTPVVSVSFLQQLHCAGEDESVQRRPRCPKRPVGAGRTKNEVATTDDYESVSSLFDDPT</sequence>
<dbReference type="VEuPathDB" id="VectorBase:HLOH_042268"/>
<evidence type="ECO:0000259" key="13">
    <source>
        <dbReference type="Pfam" id="PF02676"/>
    </source>
</evidence>
<comment type="catalytic activity">
    <reaction evidence="11">
        <text>4-demethyl-7-[(3S)-3-amino-3-carboxypropyl]wyosine(37) in tRNA(Phe) + S-adenosyl-L-methionine = 7-[(3S)-3-amino-3-carboxypropyl]wyosine(37) in tRNA(Phe) + S-adenosyl-L-homocysteine + H(+)</text>
        <dbReference type="Rhea" id="RHEA:36635"/>
        <dbReference type="Rhea" id="RHEA-COMP:10378"/>
        <dbReference type="Rhea" id="RHEA-COMP:10379"/>
        <dbReference type="ChEBI" id="CHEBI:15378"/>
        <dbReference type="ChEBI" id="CHEBI:57856"/>
        <dbReference type="ChEBI" id="CHEBI:59789"/>
        <dbReference type="ChEBI" id="CHEBI:73543"/>
        <dbReference type="ChEBI" id="CHEBI:73550"/>
        <dbReference type="EC" id="2.1.1.282"/>
    </reaction>
</comment>
<dbReference type="SUPFAM" id="SSF111278">
    <property type="entry name" value="SSo0622-like"/>
    <property type="match status" value="1"/>
</dbReference>
<keyword evidence="6" id="KW-0808">Transferase</keyword>
<keyword evidence="8" id="KW-0819">tRNA processing</keyword>
<evidence type="ECO:0000313" key="15">
    <source>
        <dbReference type="Proteomes" id="UP000821853"/>
    </source>
</evidence>
<evidence type="ECO:0000313" key="14">
    <source>
        <dbReference type="EMBL" id="KAH9368651.1"/>
    </source>
</evidence>
<dbReference type="EC" id="2.1.1.282" evidence="3"/>
<evidence type="ECO:0000256" key="12">
    <source>
        <dbReference type="SAM" id="MobiDB-lite"/>
    </source>
</evidence>
<feature type="domain" description="tRNA wybutosine-synthesizing protein" evidence="13">
    <location>
        <begin position="71"/>
        <end position="142"/>
    </location>
</feature>
<evidence type="ECO:0000256" key="8">
    <source>
        <dbReference type="ARBA" id="ARBA00022694"/>
    </source>
</evidence>
<name>A0A9J6G0W3_HAELO</name>
<comment type="pathway">
    <text evidence="1">tRNA modification; wybutosine-tRNA(Phe) biosynthesis.</text>
</comment>
<comment type="similarity">
    <text evidence="2">Belongs to the TYW3 family.</text>
</comment>
<evidence type="ECO:0000256" key="2">
    <source>
        <dbReference type="ARBA" id="ARBA00008569"/>
    </source>
</evidence>
<comment type="caution">
    <text evidence="14">The sequence shown here is derived from an EMBL/GenBank/DDBJ whole genome shotgun (WGS) entry which is preliminary data.</text>
</comment>
<dbReference type="InterPro" id="IPR003827">
    <property type="entry name" value="tRNA_yW-synthesising"/>
</dbReference>
<dbReference type="Pfam" id="PF02676">
    <property type="entry name" value="TYW3"/>
    <property type="match status" value="2"/>
</dbReference>
<evidence type="ECO:0000256" key="4">
    <source>
        <dbReference type="ARBA" id="ARBA00016536"/>
    </source>
</evidence>
<evidence type="ECO:0000256" key="11">
    <source>
        <dbReference type="ARBA" id="ARBA00049202"/>
    </source>
</evidence>
<dbReference type="GO" id="GO:0008168">
    <property type="term" value="F:methyltransferase activity"/>
    <property type="evidence" value="ECO:0007669"/>
    <property type="project" value="UniProtKB-KW"/>
</dbReference>
<keyword evidence="5" id="KW-0489">Methyltransferase</keyword>
<dbReference type="Gene3D" id="3.30.1960.10">
    <property type="entry name" value="tRNA wybutosine-synthesizing-like"/>
    <property type="match status" value="2"/>
</dbReference>
<dbReference type="OrthoDB" id="263283at2759"/>
<evidence type="ECO:0000256" key="9">
    <source>
        <dbReference type="ARBA" id="ARBA00025378"/>
    </source>
</evidence>
<keyword evidence="15" id="KW-1185">Reference proteome</keyword>
<protein>
    <recommendedName>
        <fullName evidence="4">tRNA wybutosine-synthesizing protein 3 homolog</fullName>
        <ecNumber evidence="3">2.1.1.282</ecNumber>
    </recommendedName>
    <alternativeName>
        <fullName evidence="10">tRNA(Phe) 7-((3-amino-3-carboxypropyl)-4-demethylwyosine(37)-N(4))-methyltransferase</fullName>
    </alternativeName>
</protein>
<reference evidence="14 15" key="1">
    <citation type="journal article" date="2020" name="Cell">
        <title>Large-Scale Comparative Analyses of Tick Genomes Elucidate Their Genetic Diversity and Vector Capacities.</title>
        <authorList>
            <consortium name="Tick Genome and Microbiome Consortium (TIGMIC)"/>
            <person name="Jia N."/>
            <person name="Wang J."/>
            <person name="Shi W."/>
            <person name="Du L."/>
            <person name="Sun Y."/>
            <person name="Zhan W."/>
            <person name="Jiang J.F."/>
            <person name="Wang Q."/>
            <person name="Zhang B."/>
            <person name="Ji P."/>
            <person name="Bell-Sakyi L."/>
            <person name="Cui X.M."/>
            <person name="Yuan T.T."/>
            <person name="Jiang B.G."/>
            <person name="Yang W.F."/>
            <person name="Lam T.T."/>
            <person name="Chang Q.C."/>
            <person name="Ding S.J."/>
            <person name="Wang X.J."/>
            <person name="Zhu J.G."/>
            <person name="Ruan X.D."/>
            <person name="Zhao L."/>
            <person name="Wei J.T."/>
            <person name="Ye R.Z."/>
            <person name="Que T.C."/>
            <person name="Du C.H."/>
            <person name="Zhou Y.H."/>
            <person name="Cheng J.X."/>
            <person name="Dai P.F."/>
            <person name="Guo W.B."/>
            <person name="Han X.H."/>
            <person name="Huang E.J."/>
            <person name="Li L.F."/>
            <person name="Wei W."/>
            <person name="Gao Y.C."/>
            <person name="Liu J.Z."/>
            <person name="Shao H.Z."/>
            <person name="Wang X."/>
            <person name="Wang C.C."/>
            <person name="Yang T.C."/>
            <person name="Huo Q.B."/>
            <person name="Li W."/>
            <person name="Chen H.Y."/>
            <person name="Chen S.E."/>
            <person name="Zhou L.G."/>
            <person name="Ni X.B."/>
            <person name="Tian J.H."/>
            <person name="Sheng Y."/>
            <person name="Liu T."/>
            <person name="Pan Y.S."/>
            <person name="Xia L.Y."/>
            <person name="Li J."/>
            <person name="Zhao F."/>
            <person name="Cao W.C."/>
        </authorList>
    </citation>
    <scope>NUCLEOTIDE SEQUENCE [LARGE SCALE GENOMIC DNA]</scope>
    <source>
        <strain evidence="14">HaeL-2018</strain>
    </source>
</reference>
<dbReference type="InterPro" id="IPR036602">
    <property type="entry name" value="tRNA_yW-synthesising-like_sf"/>
</dbReference>
<proteinExistence type="inferred from homology"/>
<evidence type="ECO:0000256" key="10">
    <source>
        <dbReference type="ARBA" id="ARBA00030554"/>
    </source>
</evidence>
<dbReference type="GO" id="GO:0008033">
    <property type="term" value="P:tRNA processing"/>
    <property type="evidence" value="ECO:0007669"/>
    <property type="project" value="UniProtKB-KW"/>
</dbReference>
<evidence type="ECO:0000256" key="3">
    <source>
        <dbReference type="ARBA" id="ARBA00012750"/>
    </source>
</evidence>
<evidence type="ECO:0000256" key="6">
    <source>
        <dbReference type="ARBA" id="ARBA00022679"/>
    </source>
</evidence>
<organism evidence="14 15">
    <name type="scientific">Haemaphysalis longicornis</name>
    <name type="common">Bush tick</name>
    <dbReference type="NCBI Taxonomy" id="44386"/>
    <lineage>
        <taxon>Eukaryota</taxon>
        <taxon>Metazoa</taxon>
        <taxon>Ecdysozoa</taxon>
        <taxon>Arthropoda</taxon>
        <taxon>Chelicerata</taxon>
        <taxon>Arachnida</taxon>
        <taxon>Acari</taxon>
        <taxon>Parasitiformes</taxon>
        <taxon>Ixodida</taxon>
        <taxon>Ixodoidea</taxon>
        <taxon>Ixodidae</taxon>
        <taxon>Haemaphysalinae</taxon>
        <taxon>Haemaphysalis</taxon>
    </lineage>
</organism>
<dbReference type="Proteomes" id="UP000821853">
    <property type="component" value="Chromosome 2"/>
</dbReference>
<dbReference type="PANTHER" id="PTHR48418">
    <property type="entry name" value="TRNA WYBUTOSINE-SYNTHESIZING PROTEIN 3"/>
    <property type="match status" value="1"/>
</dbReference>
<feature type="domain" description="tRNA wybutosine-synthesizing protein" evidence="13">
    <location>
        <begin position="17"/>
        <end position="65"/>
    </location>
</feature>
<keyword evidence="7" id="KW-0949">S-adenosyl-L-methionine</keyword>